<name>A0ABZ2AR59_9TREE</name>
<evidence type="ECO:0000313" key="4">
    <source>
        <dbReference type="Proteomes" id="UP001432216"/>
    </source>
</evidence>
<evidence type="ECO:0000313" key="3">
    <source>
        <dbReference type="EMBL" id="WVO21013.1"/>
    </source>
</evidence>
<evidence type="ECO:0008006" key="5">
    <source>
        <dbReference type="Google" id="ProtNLM"/>
    </source>
</evidence>
<dbReference type="InterPro" id="IPR011990">
    <property type="entry name" value="TPR-like_helical_dom_sf"/>
</dbReference>
<keyword evidence="4" id="KW-1185">Reference proteome</keyword>
<feature type="region of interest" description="Disordered" evidence="2">
    <location>
        <begin position="1181"/>
        <end position="1224"/>
    </location>
</feature>
<dbReference type="Gene3D" id="1.25.40.10">
    <property type="entry name" value="Tetratricopeptide repeat domain"/>
    <property type="match status" value="3"/>
</dbReference>
<dbReference type="NCBIfam" id="TIGR00756">
    <property type="entry name" value="PPR"/>
    <property type="match status" value="2"/>
</dbReference>
<dbReference type="PANTHER" id="PTHR46862:SF3">
    <property type="entry name" value="OS07G0661900 PROTEIN"/>
    <property type="match status" value="1"/>
</dbReference>
<dbReference type="SUPFAM" id="SSF48452">
    <property type="entry name" value="TPR-like"/>
    <property type="match status" value="1"/>
</dbReference>
<feature type="repeat" description="PPR" evidence="1">
    <location>
        <begin position="770"/>
        <end position="804"/>
    </location>
</feature>
<gene>
    <name evidence="3" type="ORF">IAS62_002315</name>
</gene>
<dbReference type="Proteomes" id="UP001432216">
    <property type="component" value="Chromosome 3"/>
</dbReference>
<organism evidence="3 4">
    <name type="scientific">Cryptococcus decagattii</name>
    <dbReference type="NCBI Taxonomy" id="1859122"/>
    <lineage>
        <taxon>Eukaryota</taxon>
        <taxon>Fungi</taxon>
        <taxon>Dikarya</taxon>
        <taxon>Basidiomycota</taxon>
        <taxon>Agaricomycotina</taxon>
        <taxon>Tremellomycetes</taxon>
        <taxon>Tremellales</taxon>
        <taxon>Cryptococcaceae</taxon>
        <taxon>Cryptococcus</taxon>
        <taxon>Cryptococcus gattii species complex</taxon>
    </lineage>
</organism>
<dbReference type="Pfam" id="PF13041">
    <property type="entry name" value="PPR_2"/>
    <property type="match status" value="2"/>
</dbReference>
<dbReference type="PANTHER" id="PTHR46862">
    <property type="entry name" value="OS07G0661900 PROTEIN"/>
    <property type="match status" value="1"/>
</dbReference>
<dbReference type="InterPro" id="IPR002885">
    <property type="entry name" value="PPR_rpt"/>
</dbReference>
<feature type="compositionally biased region" description="Low complexity" evidence="2">
    <location>
        <begin position="1214"/>
        <end position="1224"/>
    </location>
</feature>
<feature type="repeat" description="PPR" evidence="1">
    <location>
        <begin position="594"/>
        <end position="628"/>
    </location>
</feature>
<dbReference type="RefSeq" id="XP_064720252.1">
    <property type="nucleotide sequence ID" value="XM_064864180.1"/>
</dbReference>
<accession>A0ABZ2AR59</accession>
<dbReference type="Pfam" id="PF01535">
    <property type="entry name" value="PPR"/>
    <property type="match status" value="1"/>
</dbReference>
<reference evidence="3 4" key="1">
    <citation type="submission" date="2024-01" db="EMBL/GenBank/DDBJ databases">
        <title>Comparative genomics of Cryptococcus and Kwoniella reveals pathogenesis evolution and contrasting modes of karyotype evolution via chromosome fusion or intercentromeric recombination.</title>
        <authorList>
            <person name="Coelho M.A."/>
            <person name="David-Palma M."/>
            <person name="Shea T."/>
            <person name="Bowers K."/>
            <person name="McGinley-Smith S."/>
            <person name="Mohammad A.W."/>
            <person name="Gnirke A."/>
            <person name="Yurkov A.M."/>
            <person name="Nowrousian M."/>
            <person name="Sun S."/>
            <person name="Cuomo C.A."/>
            <person name="Heitman J."/>
        </authorList>
    </citation>
    <scope>NUCLEOTIDE SEQUENCE [LARGE SCALE GENOMIC DNA]</scope>
    <source>
        <strain evidence="3 4">7685027</strain>
    </source>
</reference>
<dbReference type="PROSITE" id="PS51375">
    <property type="entry name" value="PPR"/>
    <property type="match status" value="3"/>
</dbReference>
<feature type="region of interest" description="Disordered" evidence="2">
    <location>
        <begin position="1088"/>
        <end position="1115"/>
    </location>
</feature>
<evidence type="ECO:0000256" key="1">
    <source>
        <dbReference type="PROSITE-ProRule" id="PRU00708"/>
    </source>
</evidence>
<feature type="repeat" description="PPR" evidence="1">
    <location>
        <begin position="629"/>
        <end position="663"/>
    </location>
</feature>
<dbReference type="GeneID" id="89989089"/>
<feature type="compositionally biased region" description="Basic and acidic residues" evidence="2">
    <location>
        <begin position="1181"/>
        <end position="1190"/>
    </location>
</feature>
<proteinExistence type="predicted"/>
<sequence>MVPSRVTCILPRATTSSTAAAHVLALVHNGYLQQLGATATVRRMSQEPSKLNSSMSQILVAKSLPPCAYSICTPQRWPGTARKGSLTCVESRGLRQMTRALPHSQPIRSYSSSAVQHVDDTHPYNSFSAPIVSKEAPAIDHGERQRYKHSQILSAQNQFINPAFPPSPEFCVPSNLYQKLRHREFNSAGDFIREFSMLVPEPLAFKKLGSISNLAWIFELFRQTANGDEWAWLANSLEKLLNLDTIGDSNQKAMPLMAAAVRAFAVAQLGSSSVKVEEVLQKGRSLTSTLITHSLSHAIASLAYVQVEEWDKARKEMVTGLTRIIARITTHNGQVGAYPKYDYHYLKMYEEAVLAADRNHDLVEFLRICSTSFRHQLVQSTKPMHRLHEDVARIFFRALTRVNNPIQWWTEEYSQHPTARTRWLGVLMFVGLSHDRSRLQDALDLHQVLADRGITVPADAAIFLCEQMAVTRHEDAKEILQRMKTVHSPLSRTAQRRILSFGGRVGWMEEEAAAWHVLSTEWEASWYDRVELAKTYAQRGKVEETIGVLKERVGEHWSNEPSALEILFAAHLAANEAEEARCLLDRMTALRGPSIYAYNALLKLYAGQVNVNSAVSTFDLLIESGLVPDLYTYTTLITLFAKRRDPVNADNVYRAMIEAGIKPDPVAHAAMINAEVQAGNWGQAAKRWSSLDPQVRMTDPVLSAIMQALVWLPAPMESVIKLFRQIKKPTSNAWALVILSACDSGDMDLARDLYEEMDTHSRQCLGPSPNVYHFSILLHGYIRTDDAASSKAVYNEMVKRGILPSSVTYGMIIQSFTDARGERALEQAHAFAMSVHAEVGKGQIADIGADRALINQNIFSPLVRAHGELQRWEEAQNYFDLADSDGQNGPRQRVQMWTQLMDVYRRAGDTDKVLEVWEKIYNYAVENVTFKPSWVVRGPRQDLPVRTNDSILCIPLSIALDSLSSAGRYKEVRKVWSAVDAAGFGFDAENYNHLTVALIRIGDVEGGFRLAEMVLMRRYARYRFRRREAMRERREPMEEMDKSREEEEAWDLTADEFDGKEDVYAEEEEQNELEKELSGLQVQPVFGPPNRRHKYDLTSPFPPPKEYPDLSSAERSAMENAETTSQAETLLNRWRPSDALWKPSIITISVIDHALQQLEEMKTRRVWIPLSREEQAEAEAKIALEEDPSRPLDTYRTLCPCPTDEPLHERKQSESSSPSLSLSELDLDPEAEFNSSSNDQDPNQPVQKGVYGIVLPIFGNVPVRHFRTHRILEMTPEERECENEGDEGRAVQGLKKYDLNRVRKRWDKILIFGFYDFLLLQ</sequence>
<evidence type="ECO:0000256" key="2">
    <source>
        <dbReference type="SAM" id="MobiDB-lite"/>
    </source>
</evidence>
<protein>
    <recommendedName>
        <fullName evidence="5">Pentatricopeptide repeat protein</fullName>
    </recommendedName>
</protein>
<dbReference type="EMBL" id="CP143808">
    <property type="protein sequence ID" value="WVO21013.1"/>
    <property type="molecule type" value="Genomic_DNA"/>
</dbReference>